<gene>
    <name evidence="2" type="ORF">E5676_scaffold313G001930</name>
    <name evidence="1" type="ORF">E6C27_scaffold154G001990</name>
</gene>
<evidence type="ECO:0000313" key="1">
    <source>
        <dbReference type="EMBL" id="KAA0062405.1"/>
    </source>
</evidence>
<proteinExistence type="predicted"/>
<evidence type="ECO:0000313" key="4">
    <source>
        <dbReference type="Proteomes" id="UP000321947"/>
    </source>
</evidence>
<organism evidence="2 4">
    <name type="scientific">Cucumis melo var. makuwa</name>
    <name type="common">Oriental melon</name>
    <dbReference type="NCBI Taxonomy" id="1194695"/>
    <lineage>
        <taxon>Eukaryota</taxon>
        <taxon>Viridiplantae</taxon>
        <taxon>Streptophyta</taxon>
        <taxon>Embryophyta</taxon>
        <taxon>Tracheophyta</taxon>
        <taxon>Spermatophyta</taxon>
        <taxon>Magnoliopsida</taxon>
        <taxon>eudicotyledons</taxon>
        <taxon>Gunneridae</taxon>
        <taxon>Pentapetalae</taxon>
        <taxon>rosids</taxon>
        <taxon>fabids</taxon>
        <taxon>Cucurbitales</taxon>
        <taxon>Cucurbitaceae</taxon>
        <taxon>Benincaseae</taxon>
        <taxon>Cucumis</taxon>
    </lineage>
</organism>
<dbReference type="EMBL" id="SSTD01003373">
    <property type="protein sequence ID" value="TYK26576.1"/>
    <property type="molecule type" value="Genomic_DNA"/>
</dbReference>
<evidence type="ECO:0000313" key="2">
    <source>
        <dbReference type="EMBL" id="TYK26576.1"/>
    </source>
</evidence>
<evidence type="ECO:0000313" key="3">
    <source>
        <dbReference type="Proteomes" id="UP000321393"/>
    </source>
</evidence>
<accession>A0A5D3DS97</accession>
<reference evidence="3 4" key="1">
    <citation type="submission" date="2019-08" db="EMBL/GenBank/DDBJ databases">
        <title>Draft genome sequences of two oriental melons (Cucumis melo L. var makuwa).</title>
        <authorList>
            <person name="Kwon S.-Y."/>
        </authorList>
    </citation>
    <scope>NUCLEOTIDE SEQUENCE [LARGE SCALE GENOMIC DNA]</scope>
    <source>
        <strain evidence="4">cv. Chang Bougi</strain>
        <strain evidence="3">cv. SW 3</strain>
        <tissue evidence="2">Leaf</tissue>
    </source>
</reference>
<comment type="caution">
    <text evidence="2">The sequence shown here is derived from an EMBL/GenBank/DDBJ whole genome shotgun (WGS) entry which is preliminary data.</text>
</comment>
<dbReference type="Proteomes" id="UP000321947">
    <property type="component" value="Unassembled WGS sequence"/>
</dbReference>
<sequence>MTRLSNASSLEFVEDITLHEIRLRKEKRKQACSSHLESHIHILEPSLERPLEPTIENHLNKPIGEEAPEKTLREFYELDVHQRPIGLLPSDKDSIDAASGGSLIDKTPSEGEVPKVVSCGVCDLLGHHNDQCPEIKENIVDNPLPPFSSRLSQSRKEFKNDEELFQVFMKVEVNLPLLTAVKSISRYAKFLKELCTHKRRGVKKNVFQHFDDVKSSNDHVSLRALDTLESLETLEEHDKFNELIDQATLEYVKNEFSKNKPSDDDLSIFLDFVASVNDGHVLVDNIATNEQHVLDMILHLKNGIELKVLPSHLKYVFLGEKNTYPVIISKELTEEQETRLLETLKRHRQAIGWSPKDLKGIKPSFCTLRIHIEKGENNKIQPQRRLNHTLKEVVKKRS</sequence>
<dbReference type="EMBL" id="SSTE01004583">
    <property type="protein sequence ID" value="KAA0062405.1"/>
    <property type="molecule type" value="Genomic_DNA"/>
</dbReference>
<name>A0A5D3DS97_CUCMM</name>
<protein>
    <submittedName>
        <fullName evidence="2">Retrovirus-related Pol polyprotein from transposon 297 family</fullName>
    </submittedName>
</protein>
<dbReference type="Proteomes" id="UP000321393">
    <property type="component" value="Unassembled WGS sequence"/>
</dbReference>
<dbReference type="AlphaFoldDB" id="A0A5D3DS97"/>